<protein>
    <submittedName>
        <fullName evidence="1">Uncharacterized protein</fullName>
    </submittedName>
</protein>
<proteinExistence type="predicted"/>
<organism evidence="1 2">
    <name type="scientific">Rhododendron molle</name>
    <name type="common">Chinese azalea</name>
    <name type="synonym">Azalea mollis</name>
    <dbReference type="NCBI Taxonomy" id="49168"/>
    <lineage>
        <taxon>Eukaryota</taxon>
        <taxon>Viridiplantae</taxon>
        <taxon>Streptophyta</taxon>
        <taxon>Embryophyta</taxon>
        <taxon>Tracheophyta</taxon>
        <taxon>Spermatophyta</taxon>
        <taxon>Magnoliopsida</taxon>
        <taxon>eudicotyledons</taxon>
        <taxon>Gunneridae</taxon>
        <taxon>Pentapetalae</taxon>
        <taxon>asterids</taxon>
        <taxon>Ericales</taxon>
        <taxon>Ericaceae</taxon>
        <taxon>Ericoideae</taxon>
        <taxon>Rhodoreae</taxon>
        <taxon>Rhododendron</taxon>
    </lineage>
</organism>
<reference evidence="1" key="1">
    <citation type="submission" date="2022-02" db="EMBL/GenBank/DDBJ databases">
        <title>Plant Genome Project.</title>
        <authorList>
            <person name="Zhang R.-G."/>
        </authorList>
    </citation>
    <scope>NUCLEOTIDE SEQUENCE</scope>
    <source>
        <strain evidence="1">AT1</strain>
    </source>
</reference>
<name>A0ACC0P3K8_RHOML</name>
<dbReference type="EMBL" id="CM046391">
    <property type="protein sequence ID" value="KAI8560055.1"/>
    <property type="molecule type" value="Genomic_DNA"/>
</dbReference>
<keyword evidence="2" id="KW-1185">Reference proteome</keyword>
<evidence type="ECO:0000313" key="1">
    <source>
        <dbReference type="EMBL" id="KAI8560055.1"/>
    </source>
</evidence>
<evidence type="ECO:0000313" key="2">
    <source>
        <dbReference type="Proteomes" id="UP001062846"/>
    </source>
</evidence>
<sequence length="180" mass="18309">MPRGRGVPKGIARGLKTTQRGLTRGATSAGTSQRVLTRELANALRGVAKGVARGIPTSDATTNGVLTRGLANAQREGVASERGKRVSATIGDESVVGTGIISGGVRAARAKSDRGGATRTGGSIGTSGGAEIIEAGTMIRHGKKIYLKSHQSQQGWKIARIGEGVFSSKATKGSTKGSTQ</sequence>
<dbReference type="Proteomes" id="UP001062846">
    <property type="component" value="Chromosome 4"/>
</dbReference>
<gene>
    <name evidence="1" type="ORF">RHMOL_Rhmol04G0225300</name>
</gene>
<comment type="caution">
    <text evidence="1">The sequence shown here is derived from an EMBL/GenBank/DDBJ whole genome shotgun (WGS) entry which is preliminary data.</text>
</comment>
<accession>A0ACC0P3K8</accession>